<feature type="region of interest" description="Disordered" evidence="7">
    <location>
        <begin position="206"/>
        <end position="231"/>
    </location>
</feature>
<dbReference type="PANTHER" id="PTHR30521">
    <property type="entry name" value="DEFERROCHELATASE/PEROXIDASE"/>
    <property type="match status" value="1"/>
</dbReference>
<dbReference type="NCBIfam" id="TIGR01413">
    <property type="entry name" value="Dyp_perox_fam"/>
    <property type="match status" value="1"/>
</dbReference>
<dbReference type="InterPro" id="IPR011008">
    <property type="entry name" value="Dimeric_a/b-barrel"/>
</dbReference>
<reference evidence="10" key="1">
    <citation type="journal article" date="2019" name="Int. J. Syst. Evol. Microbiol.">
        <title>The Global Catalogue of Microorganisms (GCM) 10K type strain sequencing project: providing services to taxonomists for standard genome sequencing and annotation.</title>
        <authorList>
            <consortium name="The Broad Institute Genomics Platform"/>
            <consortium name="The Broad Institute Genome Sequencing Center for Infectious Disease"/>
            <person name="Wu L."/>
            <person name="Ma J."/>
        </authorList>
    </citation>
    <scope>NUCLEOTIDE SEQUENCE [LARGE SCALE GENOMIC DNA]</scope>
    <source>
        <strain evidence="10">JCM 12393</strain>
    </source>
</reference>
<feature type="compositionally biased region" description="Basic and acidic residues" evidence="7">
    <location>
        <begin position="206"/>
        <end position="230"/>
    </location>
</feature>
<dbReference type="SUPFAM" id="SSF54909">
    <property type="entry name" value="Dimeric alpha+beta barrel"/>
    <property type="match status" value="1"/>
</dbReference>
<dbReference type="RefSeq" id="WP_344325360.1">
    <property type="nucleotide sequence ID" value="NZ_BAAAKJ010000027.1"/>
</dbReference>
<dbReference type="EMBL" id="BAAAKJ010000027">
    <property type="protein sequence ID" value="GAA1384731.1"/>
    <property type="molecule type" value="Genomic_DNA"/>
</dbReference>
<dbReference type="Pfam" id="PF21105">
    <property type="entry name" value="DyP_N"/>
    <property type="match status" value="1"/>
</dbReference>
<evidence type="ECO:0000259" key="8">
    <source>
        <dbReference type="Pfam" id="PF21105"/>
    </source>
</evidence>
<feature type="domain" description="DyP dimeric alpha+beta barrel" evidence="8">
    <location>
        <begin position="16"/>
        <end position="169"/>
    </location>
</feature>
<comment type="cofactor">
    <cofactor evidence="1">
        <name>heme b</name>
        <dbReference type="ChEBI" id="CHEBI:60344"/>
    </cofactor>
</comment>
<keyword evidence="10" id="KW-1185">Reference proteome</keyword>
<keyword evidence="3" id="KW-0479">Metal-binding</keyword>
<evidence type="ECO:0000256" key="2">
    <source>
        <dbReference type="ARBA" id="ARBA00022559"/>
    </source>
</evidence>
<feature type="region of interest" description="Disordered" evidence="7">
    <location>
        <begin position="501"/>
        <end position="541"/>
    </location>
</feature>
<evidence type="ECO:0000256" key="4">
    <source>
        <dbReference type="ARBA" id="ARBA00023002"/>
    </source>
</evidence>
<proteinExistence type="inferred from homology"/>
<feature type="compositionally biased region" description="Gly residues" evidence="7">
    <location>
        <begin position="511"/>
        <end position="522"/>
    </location>
</feature>
<dbReference type="InterPro" id="IPR049509">
    <property type="entry name" value="DyP_N"/>
</dbReference>
<gene>
    <name evidence="9" type="ORF">GCM10009639_06550</name>
</gene>
<comment type="similarity">
    <text evidence="6">Belongs to the DyP-type peroxidase family.</text>
</comment>
<evidence type="ECO:0000256" key="7">
    <source>
        <dbReference type="SAM" id="MobiDB-lite"/>
    </source>
</evidence>
<evidence type="ECO:0000313" key="9">
    <source>
        <dbReference type="EMBL" id="GAA1384731.1"/>
    </source>
</evidence>
<organism evidence="9 10">
    <name type="scientific">Kitasatospora putterlickiae</name>
    <dbReference type="NCBI Taxonomy" id="221725"/>
    <lineage>
        <taxon>Bacteria</taxon>
        <taxon>Bacillati</taxon>
        <taxon>Actinomycetota</taxon>
        <taxon>Actinomycetes</taxon>
        <taxon>Kitasatosporales</taxon>
        <taxon>Streptomycetaceae</taxon>
        <taxon>Kitasatospora</taxon>
    </lineage>
</organism>
<keyword evidence="5" id="KW-0408">Iron</keyword>
<evidence type="ECO:0000256" key="3">
    <source>
        <dbReference type="ARBA" id="ARBA00022723"/>
    </source>
</evidence>
<dbReference type="PROSITE" id="PS51404">
    <property type="entry name" value="DYP_PEROXIDASE"/>
    <property type="match status" value="1"/>
</dbReference>
<feature type="compositionally biased region" description="Low complexity" evidence="7">
    <location>
        <begin position="523"/>
        <end position="533"/>
    </location>
</feature>
<name>A0ABP4IDW8_9ACTN</name>
<evidence type="ECO:0000256" key="6">
    <source>
        <dbReference type="ARBA" id="ARBA00025737"/>
    </source>
</evidence>
<dbReference type="Proteomes" id="UP001499863">
    <property type="component" value="Unassembled WGS sequence"/>
</dbReference>
<protein>
    <recommendedName>
        <fullName evidence="8">DyP dimeric alpha+beta barrel domain-containing protein</fullName>
    </recommendedName>
</protein>
<accession>A0ABP4IDW8</accession>
<comment type="caution">
    <text evidence="9">The sequence shown here is derived from an EMBL/GenBank/DDBJ whole genome shotgun (WGS) entry which is preliminary data.</text>
</comment>
<keyword evidence="4" id="KW-0560">Oxidoreductase</keyword>
<feature type="region of interest" description="Disordered" evidence="7">
    <location>
        <begin position="384"/>
        <end position="406"/>
    </location>
</feature>
<evidence type="ECO:0000256" key="1">
    <source>
        <dbReference type="ARBA" id="ARBA00001970"/>
    </source>
</evidence>
<evidence type="ECO:0000313" key="10">
    <source>
        <dbReference type="Proteomes" id="UP001499863"/>
    </source>
</evidence>
<dbReference type="PANTHER" id="PTHR30521:SF0">
    <property type="entry name" value="DYP-TYPE PEROXIDASE FAMILY PROTEIN"/>
    <property type="match status" value="1"/>
</dbReference>
<dbReference type="InterPro" id="IPR006314">
    <property type="entry name" value="Dyp_peroxidase"/>
</dbReference>
<keyword evidence="2" id="KW-0575">Peroxidase</keyword>
<sequence>MATATATDPRLRGSEEIQGDILAGFKKDNVSVLFLKFEDAARARDWVRQLTPQIATTREVAAFNEAFSTARRTSGGDDPKALKATWLGVSFTYEGLRTLSTTDPFAKPPPVGSGLEAFKEGSAKRAGALGDTGDNSPENWLFGNGRGQPVHAVLKLSADTEKDLQAAVEAQRIAAAECRVLIVYQQNAQTLLGSRRGKEHFGFKDGISEPGVRDFDRPDPNRPEEVEGHPGTRIIPAGEFVCGEEPAPGSFRDFPDWARDGSFQVVRRLAQDVPGWWSQVAVKLRELRLAKAVPDSATTEWLAARMVGRWRSGAPVCHFKDHDVPNDPVAASDNDFDFRDDLEGLVTPLWSHLRKTSPRAGLQAPDPSHPPFDAKALDGRRIMRRGTPYGAPFDPASEGPGGPDDPRGLLFISYQADIQRQFEFIQADWMDQEDFPPGRNPVPGKDPVVLAASDVDFESRDSDGTVKHTPLSFAQFVRTTGSVYAFMPSLSTLKGLADGRLVGPDRTAAGGQSGQAGQGGGQSQTQTQQGGQSAYPAGPAYPCDDLLPVPDQWRSGGQSQFWVCHGGGYRKISVADGSSHTDRLVKGDTPLSALPCFQGIGRIDCLLPMPDLQNPGGKSWYWVFHSTGGHQRYRVVSITGGYGHTGALERPDRDLAAWRSLDGVDRVDCFLPVPDQQRTGGKSWYWVFHTTGGRQRYRLISVADGAAHADVLERSDRELSQWGSLNGVAAVDCFLPVPDQQRTGGRSEYWVFHGDSYRRISVADGSGHPDRLVGGSRPCSAWNSLS</sequence>
<evidence type="ECO:0000256" key="5">
    <source>
        <dbReference type="ARBA" id="ARBA00023004"/>
    </source>
</evidence>